<organism evidence="2 3">
    <name type="scientific">Aestuariibaculum sediminum</name>
    <dbReference type="NCBI Taxonomy" id="2770637"/>
    <lineage>
        <taxon>Bacteria</taxon>
        <taxon>Pseudomonadati</taxon>
        <taxon>Bacteroidota</taxon>
        <taxon>Flavobacteriia</taxon>
        <taxon>Flavobacteriales</taxon>
        <taxon>Flavobacteriaceae</taxon>
    </lineage>
</organism>
<keyword evidence="3" id="KW-1185">Reference proteome</keyword>
<feature type="transmembrane region" description="Helical" evidence="1">
    <location>
        <begin position="27"/>
        <end position="44"/>
    </location>
</feature>
<comment type="caution">
    <text evidence="2">The sequence shown here is derived from an EMBL/GenBank/DDBJ whole genome shotgun (WGS) entry which is preliminary data.</text>
</comment>
<keyword evidence="1" id="KW-1133">Transmembrane helix</keyword>
<evidence type="ECO:0000313" key="3">
    <source>
        <dbReference type="Proteomes" id="UP000600588"/>
    </source>
</evidence>
<sequence>MKYLNYILIMIGAVIAIYSKAGANQNQYILIAGIIILMFGVYRISKTIPSKYSETDDDNENKEK</sequence>
<keyword evidence="1" id="KW-0812">Transmembrane</keyword>
<dbReference type="Proteomes" id="UP000600588">
    <property type="component" value="Unassembled WGS sequence"/>
</dbReference>
<feature type="transmembrane region" description="Helical" evidence="1">
    <location>
        <begin position="5"/>
        <end position="21"/>
    </location>
</feature>
<evidence type="ECO:0000256" key="1">
    <source>
        <dbReference type="SAM" id="Phobius"/>
    </source>
</evidence>
<dbReference type="RefSeq" id="WP_188229571.1">
    <property type="nucleotide sequence ID" value="NZ_JACVXB010000002.1"/>
</dbReference>
<reference evidence="2 3" key="1">
    <citation type="submission" date="2020-09" db="EMBL/GenBank/DDBJ databases">
        <title>TT11 complete genome.</title>
        <authorList>
            <person name="Wu Z."/>
        </authorList>
    </citation>
    <scope>NUCLEOTIDE SEQUENCE [LARGE SCALE GENOMIC DNA]</scope>
    <source>
        <strain evidence="2 3">TT11</strain>
    </source>
</reference>
<accession>A0A8J6UC08</accession>
<dbReference type="EMBL" id="JACVXB010000002">
    <property type="protein sequence ID" value="MBD0831779.1"/>
    <property type="molecule type" value="Genomic_DNA"/>
</dbReference>
<name>A0A8J6UC08_9FLAO</name>
<keyword evidence="1" id="KW-0472">Membrane</keyword>
<dbReference type="AlphaFoldDB" id="A0A8J6UC08"/>
<protein>
    <submittedName>
        <fullName evidence="2">Uncharacterized protein</fullName>
    </submittedName>
</protein>
<gene>
    <name evidence="2" type="ORF">ICJ83_06505</name>
</gene>
<proteinExistence type="predicted"/>
<evidence type="ECO:0000313" key="2">
    <source>
        <dbReference type="EMBL" id="MBD0831779.1"/>
    </source>
</evidence>